<dbReference type="PANTHER" id="PTHR33221">
    <property type="entry name" value="WINGED HELIX-TURN-HELIX TRANSCRIPTIONAL REGULATOR, RRF2 FAMILY"/>
    <property type="match status" value="1"/>
</dbReference>
<dbReference type="NCBIfam" id="TIGR00738">
    <property type="entry name" value="rrf2_super"/>
    <property type="match status" value="1"/>
</dbReference>
<dbReference type="GO" id="GO:0005829">
    <property type="term" value="C:cytosol"/>
    <property type="evidence" value="ECO:0007669"/>
    <property type="project" value="TreeGrafter"/>
</dbReference>
<dbReference type="PANTHER" id="PTHR33221:SF4">
    <property type="entry name" value="HTH-TYPE TRANSCRIPTIONAL REPRESSOR NSRR"/>
    <property type="match status" value="1"/>
</dbReference>
<dbReference type="SUPFAM" id="SSF46785">
    <property type="entry name" value="Winged helix' DNA-binding domain"/>
    <property type="match status" value="1"/>
</dbReference>
<dbReference type="GO" id="GO:0003700">
    <property type="term" value="F:DNA-binding transcription factor activity"/>
    <property type="evidence" value="ECO:0007669"/>
    <property type="project" value="TreeGrafter"/>
</dbReference>
<evidence type="ECO:0000313" key="3">
    <source>
        <dbReference type="EMBL" id="BAQ46555.1"/>
    </source>
</evidence>
<dbReference type="InterPro" id="IPR030489">
    <property type="entry name" value="TR_Rrf2-type_CS"/>
</dbReference>
<protein>
    <submittedName>
        <fullName evidence="3">Rrf2 family transcriptional regulator</fullName>
    </submittedName>
</protein>
<evidence type="ECO:0000313" key="4">
    <source>
        <dbReference type="Proteomes" id="UP000061432"/>
    </source>
</evidence>
<dbReference type="AlphaFoldDB" id="A0A0C6FU27"/>
<dbReference type="STRING" id="270351.Maq22A_c17180"/>
<dbReference type="PROSITE" id="PS51197">
    <property type="entry name" value="HTH_RRF2_2"/>
    <property type="match status" value="1"/>
</dbReference>
<evidence type="ECO:0000256" key="1">
    <source>
        <dbReference type="ARBA" id="ARBA00023125"/>
    </source>
</evidence>
<accession>A0A0C6FU27</accession>
<dbReference type="KEGG" id="maqu:Maq22A_c17180"/>
<dbReference type="RefSeq" id="WP_060847662.1">
    <property type="nucleotide sequence ID" value="NZ_AP014704.1"/>
</dbReference>
<name>A0A0C6FU27_9HYPH</name>
<dbReference type="EMBL" id="AP014704">
    <property type="protein sequence ID" value="BAQ46555.1"/>
    <property type="molecule type" value="Genomic_DNA"/>
</dbReference>
<dbReference type="PATRIC" id="fig|270351.10.peg.3306"/>
<dbReference type="InterPro" id="IPR036390">
    <property type="entry name" value="WH_DNA-bd_sf"/>
</dbReference>
<dbReference type="Proteomes" id="UP000061432">
    <property type="component" value="Chromosome"/>
</dbReference>
<dbReference type="PROSITE" id="PS01332">
    <property type="entry name" value="HTH_RRF2_1"/>
    <property type="match status" value="1"/>
</dbReference>
<dbReference type="Pfam" id="PF02082">
    <property type="entry name" value="Rrf2"/>
    <property type="match status" value="1"/>
</dbReference>
<dbReference type="InterPro" id="IPR036388">
    <property type="entry name" value="WH-like_DNA-bd_sf"/>
</dbReference>
<proteinExistence type="predicted"/>
<gene>
    <name evidence="3" type="ORF">Maq22A_c17180</name>
</gene>
<keyword evidence="1" id="KW-0238">DNA-binding</keyword>
<evidence type="ECO:0000256" key="2">
    <source>
        <dbReference type="SAM" id="MobiDB-lite"/>
    </source>
</evidence>
<dbReference type="GO" id="GO:0003677">
    <property type="term" value="F:DNA binding"/>
    <property type="evidence" value="ECO:0007669"/>
    <property type="project" value="UniProtKB-KW"/>
</dbReference>
<dbReference type="Gene3D" id="1.10.10.10">
    <property type="entry name" value="Winged helix-like DNA-binding domain superfamily/Winged helix DNA-binding domain"/>
    <property type="match status" value="1"/>
</dbReference>
<feature type="region of interest" description="Disordered" evidence="2">
    <location>
        <begin position="1"/>
        <end position="20"/>
    </location>
</feature>
<reference evidence="4" key="2">
    <citation type="submission" date="2015-01" db="EMBL/GenBank/DDBJ databases">
        <title>Complete genome sequence of Methylobacterium aquaticum strain 22A.</title>
        <authorList>
            <person name="Tani A."/>
            <person name="Ogura Y."/>
            <person name="Hayashi T."/>
        </authorList>
    </citation>
    <scope>NUCLEOTIDE SEQUENCE [LARGE SCALE GENOMIC DNA]</scope>
    <source>
        <strain evidence="4">MA-22A</strain>
    </source>
</reference>
<sequence>MVSPPAGCAGDPRPAGGVADEEGQRALRLSLYTDLSLRLLLYLGTVEGGGWTTTPAVARTFGVSLNHLQKVARGLTGAGYIEARQGRSGGVRLARPPAEVRLGAVVAELEGLGCLVECGRGPCPLAGRCLLKTALDAAERSFVRELDRFTLADVLAGPTGATLRDLIGRDAEGAGEPGA</sequence>
<organism evidence="3 4">
    <name type="scientific">Methylobacterium aquaticum</name>
    <dbReference type="NCBI Taxonomy" id="270351"/>
    <lineage>
        <taxon>Bacteria</taxon>
        <taxon>Pseudomonadati</taxon>
        <taxon>Pseudomonadota</taxon>
        <taxon>Alphaproteobacteria</taxon>
        <taxon>Hyphomicrobiales</taxon>
        <taxon>Methylobacteriaceae</taxon>
        <taxon>Methylobacterium</taxon>
    </lineage>
</organism>
<reference evidence="3 4" key="1">
    <citation type="journal article" date="2015" name="Genome Announc.">
        <title>Complete Genome Sequence of Methylobacterium aquaticum Strain 22A, Isolated from Racomitrium japonicum Moss.</title>
        <authorList>
            <person name="Tani A."/>
            <person name="Ogura Y."/>
            <person name="Hayashi T."/>
            <person name="Kimbara K."/>
        </authorList>
    </citation>
    <scope>NUCLEOTIDE SEQUENCE [LARGE SCALE GENOMIC DNA]</scope>
    <source>
        <strain evidence="3 4">MA-22A</strain>
    </source>
</reference>
<dbReference type="InterPro" id="IPR000944">
    <property type="entry name" value="Tscrpt_reg_Rrf2"/>
</dbReference>